<dbReference type="GO" id="GO:0016020">
    <property type="term" value="C:membrane"/>
    <property type="evidence" value="ECO:0007669"/>
    <property type="project" value="UniProtKB-SubCell"/>
</dbReference>
<name>A0AA38PH90_9AGAR</name>
<dbReference type="PANTHER" id="PTHR45649">
    <property type="entry name" value="AMINO-ACID PERMEASE BAT1"/>
    <property type="match status" value="1"/>
</dbReference>
<feature type="compositionally biased region" description="Basic and acidic residues" evidence="6">
    <location>
        <begin position="1"/>
        <end position="10"/>
    </location>
</feature>
<keyword evidence="4 7" id="KW-1133">Transmembrane helix</keyword>
<feature type="transmembrane region" description="Helical" evidence="7">
    <location>
        <begin position="290"/>
        <end position="314"/>
    </location>
</feature>
<feature type="transmembrane region" description="Helical" evidence="7">
    <location>
        <begin position="202"/>
        <end position="221"/>
    </location>
</feature>
<dbReference type="Gene3D" id="1.20.1740.10">
    <property type="entry name" value="Amino acid/polyamine transporter I"/>
    <property type="match status" value="1"/>
</dbReference>
<organism evidence="8 9">
    <name type="scientific">Lentinula raphanica</name>
    <dbReference type="NCBI Taxonomy" id="153919"/>
    <lineage>
        <taxon>Eukaryota</taxon>
        <taxon>Fungi</taxon>
        <taxon>Dikarya</taxon>
        <taxon>Basidiomycota</taxon>
        <taxon>Agaricomycotina</taxon>
        <taxon>Agaricomycetes</taxon>
        <taxon>Agaricomycetidae</taxon>
        <taxon>Agaricales</taxon>
        <taxon>Marasmiineae</taxon>
        <taxon>Omphalotaceae</taxon>
        <taxon>Lentinula</taxon>
    </lineage>
</organism>
<dbReference type="AlphaFoldDB" id="A0AA38PH90"/>
<feature type="region of interest" description="Disordered" evidence="6">
    <location>
        <begin position="1"/>
        <end position="36"/>
    </location>
</feature>
<protein>
    <submittedName>
        <fullName evidence="8">Amino acid transporter</fullName>
    </submittedName>
</protein>
<dbReference type="PANTHER" id="PTHR45649:SF28">
    <property type="entry name" value="TRANSPORTER, PUTATIVE (EUROFUNG)-RELATED"/>
    <property type="match status" value="1"/>
</dbReference>
<proteinExistence type="predicted"/>
<sequence>MPTDSEKLEDTLPASEDGFDPTSQSTEPGDAKSDQDTLQHLTRRRGFYHMLFMALSLFAIPFALTSPIETSLISGGPATMLWSFVVVSVFTMPMALSMAEICSRYPTSSGTYFWTYQLAPANYRLLLSWIVGWLVTVGYWVVALSVTFGTSQLILAGINIYLPQWVATAWQTYLIFMLVVIITTAIAIFFDHLLPFLDSVAATWNLLGILIIVICLSVKAASGRHSAKYALTHFDASQSGWTPGWSFFVGFLPGAYTFLGVPTIVTMGEEIFNPSVNLPKAIAWAVPTGGLLGVIFILPICFTLPDISVLLAAPEGQPEALVFELIMGSKAGGFGMWFIVFGLTVLCGLSVTCATSRATWAFARDKAIPFHHVFARLGQGRLSNTPINAYLLSAFIQLAVGCIYLGSTAAFNSFVAVSIMCFGSSCAIPILLFLCRGRKFADEEEQVGDQAVRTFSLGLWGYLFNVLAVVWIGFEMVIVSMPVALPVHADDMNYASVVFIGFIVVSAVWYIVDGRYVYKGPFVPSS</sequence>
<evidence type="ECO:0000313" key="8">
    <source>
        <dbReference type="EMBL" id="KAJ3842915.1"/>
    </source>
</evidence>
<feature type="transmembrane region" description="Helical" evidence="7">
    <location>
        <begin position="413"/>
        <end position="434"/>
    </location>
</feature>
<evidence type="ECO:0000256" key="1">
    <source>
        <dbReference type="ARBA" id="ARBA00004141"/>
    </source>
</evidence>
<feature type="transmembrane region" description="Helical" evidence="7">
    <location>
        <begin position="334"/>
        <end position="354"/>
    </location>
</feature>
<evidence type="ECO:0000256" key="2">
    <source>
        <dbReference type="ARBA" id="ARBA00022448"/>
    </source>
</evidence>
<gene>
    <name evidence="8" type="ORF">F5878DRAFT_344510</name>
</gene>
<accession>A0AA38PH90</accession>
<evidence type="ECO:0000313" key="9">
    <source>
        <dbReference type="Proteomes" id="UP001163846"/>
    </source>
</evidence>
<feature type="transmembrane region" description="Helical" evidence="7">
    <location>
        <begin position="173"/>
        <end position="190"/>
    </location>
</feature>
<reference evidence="8" key="1">
    <citation type="submission" date="2022-08" db="EMBL/GenBank/DDBJ databases">
        <authorList>
            <consortium name="DOE Joint Genome Institute"/>
            <person name="Min B."/>
            <person name="Riley R."/>
            <person name="Sierra-Patev S."/>
            <person name="Naranjo-Ortiz M."/>
            <person name="Looney B."/>
            <person name="Konkel Z."/>
            <person name="Slot J.C."/>
            <person name="Sakamoto Y."/>
            <person name="Steenwyk J.L."/>
            <person name="Rokas A."/>
            <person name="Carro J."/>
            <person name="Camarero S."/>
            <person name="Ferreira P."/>
            <person name="Molpeceres G."/>
            <person name="Ruiz-Duenas F.J."/>
            <person name="Serrano A."/>
            <person name="Henrissat B."/>
            <person name="Drula E."/>
            <person name="Hughes K.W."/>
            <person name="Mata J.L."/>
            <person name="Ishikawa N.K."/>
            <person name="Vargas-Isla R."/>
            <person name="Ushijima S."/>
            <person name="Smith C.A."/>
            <person name="Ahrendt S."/>
            <person name="Andreopoulos W."/>
            <person name="He G."/>
            <person name="Labutti K."/>
            <person name="Lipzen A."/>
            <person name="Ng V."/>
            <person name="Sandor L."/>
            <person name="Barry K."/>
            <person name="Martinez A.T."/>
            <person name="Xiao Y."/>
            <person name="Gibbons J.G."/>
            <person name="Terashima K."/>
            <person name="Hibbett D.S."/>
            <person name="Grigoriev I.V."/>
        </authorList>
    </citation>
    <scope>NUCLEOTIDE SEQUENCE</scope>
    <source>
        <strain evidence="8">TFB9207</strain>
    </source>
</reference>
<feature type="transmembrane region" description="Helical" evidence="7">
    <location>
        <begin position="80"/>
        <end position="99"/>
    </location>
</feature>
<feature type="transmembrane region" description="Helical" evidence="7">
    <location>
        <begin position="455"/>
        <end position="474"/>
    </location>
</feature>
<evidence type="ECO:0000256" key="4">
    <source>
        <dbReference type="ARBA" id="ARBA00022989"/>
    </source>
</evidence>
<dbReference type="PROSITE" id="PS00218">
    <property type="entry name" value="AMINO_ACID_PERMEASE_1"/>
    <property type="match status" value="1"/>
</dbReference>
<keyword evidence="5 7" id="KW-0472">Membrane</keyword>
<dbReference type="InterPro" id="IPR004840">
    <property type="entry name" value="Amino_acid_permease_CS"/>
</dbReference>
<evidence type="ECO:0000256" key="5">
    <source>
        <dbReference type="ARBA" id="ARBA00023136"/>
    </source>
</evidence>
<comment type="subcellular location">
    <subcellularLocation>
        <location evidence="1">Membrane</location>
        <topology evidence="1">Multi-pass membrane protein</topology>
    </subcellularLocation>
</comment>
<feature type="transmembrane region" description="Helical" evidence="7">
    <location>
        <begin position="494"/>
        <end position="512"/>
    </location>
</feature>
<evidence type="ECO:0000256" key="3">
    <source>
        <dbReference type="ARBA" id="ARBA00022692"/>
    </source>
</evidence>
<evidence type="ECO:0000256" key="7">
    <source>
        <dbReference type="SAM" id="Phobius"/>
    </source>
</evidence>
<dbReference type="PIRSF" id="PIRSF006060">
    <property type="entry name" value="AA_transporter"/>
    <property type="match status" value="1"/>
</dbReference>
<dbReference type="GO" id="GO:0006865">
    <property type="term" value="P:amino acid transport"/>
    <property type="evidence" value="ECO:0007669"/>
    <property type="project" value="InterPro"/>
</dbReference>
<keyword evidence="9" id="KW-1185">Reference proteome</keyword>
<dbReference type="Proteomes" id="UP001163846">
    <property type="component" value="Unassembled WGS sequence"/>
</dbReference>
<dbReference type="InterPro" id="IPR002293">
    <property type="entry name" value="AA/rel_permease1"/>
</dbReference>
<dbReference type="Pfam" id="PF13520">
    <property type="entry name" value="AA_permease_2"/>
    <property type="match status" value="1"/>
</dbReference>
<feature type="transmembrane region" description="Helical" evidence="7">
    <location>
        <begin position="47"/>
        <end position="68"/>
    </location>
</feature>
<keyword evidence="3 7" id="KW-0812">Transmembrane</keyword>
<dbReference type="GO" id="GO:0022857">
    <property type="term" value="F:transmembrane transporter activity"/>
    <property type="evidence" value="ECO:0007669"/>
    <property type="project" value="InterPro"/>
</dbReference>
<comment type="caution">
    <text evidence="8">The sequence shown here is derived from an EMBL/GenBank/DDBJ whole genome shotgun (WGS) entry which is preliminary data.</text>
</comment>
<feature type="transmembrane region" description="Helical" evidence="7">
    <location>
        <begin position="389"/>
        <end position="407"/>
    </location>
</feature>
<evidence type="ECO:0000256" key="6">
    <source>
        <dbReference type="SAM" id="MobiDB-lite"/>
    </source>
</evidence>
<dbReference type="EMBL" id="MU805990">
    <property type="protein sequence ID" value="KAJ3842915.1"/>
    <property type="molecule type" value="Genomic_DNA"/>
</dbReference>
<keyword evidence="2" id="KW-0813">Transport</keyword>